<dbReference type="HAMAP" id="MF_02090">
    <property type="entry name" value="NadE_glutamine_dep"/>
    <property type="match status" value="1"/>
</dbReference>
<comment type="similarity">
    <text evidence="2 7 8">In the C-terminal section; belongs to the NAD synthetase family.</text>
</comment>
<dbReference type="PIRSF" id="PIRSF006630">
    <property type="entry name" value="NADS_GAT"/>
    <property type="match status" value="1"/>
</dbReference>
<dbReference type="PROSITE" id="PS50263">
    <property type="entry name" value="CN_HYDROLASE"/>
    <property type="match status" value="1"/>
</dbReference>
<evidence type="ECO:0000256" key="7">
    <source>
        <dbReference type="HAMAP-Rule" id="MF_02090"/>
    </source>
</evidence>
<evidence type="ECO:0000256" key="1">
    <source>
        <dbReference type="ARBA" id="ARBA00005188"/>
    </source>
</evidence>
<dbReference type="Pfam" id="PF02540">
    <property type="entry name" value="NAD_synthase"/>
    <property type="match status" value="1"/>
</dbReference>
<evidence type="ECO:0000256" key="6">
    <source>
        <dbReference type="ARBA" id="ARBA00023027"/>
    </source>
</evidence>
<dbReference type="PANTHER" id="PTHR23090">
    <property type="entry name" value="NH 3 /GLUTAMINE-DEPENDENT NAD + SYNTHETASE"/>
    <property type="match status" value="1"/>
</dbReference>
<sequence>MKIALAQHNYTVGDIAGNVARIVASIEQAASAEADGVVFSEMAVTGYPPMDLLDQKDFVADALHAITVLQEKSRAYPLVTIVVGGIDRTELDGVVSLYNSAYVLRGGEVVAVYHKSLLPTYDVFDERRYFASGSTPCVVEIAGEKCGVTICEDIWNDRFYWPKRRYGYDPVEDCVARGARMIINISASPYHVGKEREREQMVAALAQRHGVTMVYVNQVGGNDELIFDGHSFVMTPEGCIVHAPGFEEAVVTYDSHSEDEVRRIPSVAVMRTGSFGAAPQDDSESVVSALTLGIRDYTRKCGFKNVVLGLSGGIDSAVTAALAVRALGQAHVRGIGMPSKFSSQGSVDDARQLANNLCIQFDLLPIEPIAQAYAEALAPVFASTAPGVAEENIQARIRGALLMAISNKSGALLLTTGNKSELAVGYCTLYGDMSGGLAVIADLSKGMVYRVARFINEEAGREIIPASTLTKAPSAELRPNQTDQDTLPPYDTLDEIIYRYVEEGQGATEIIGMGFDPAVVGATMRMINQNEYKRRQAAPGLRVTSKAFGVGRRMPIAAKRTRS</sequence>
<keyword evidence="4 7" id="KW-0547">Nucleotide-binding</keyword>
<dbReference type="InterPro" id="IPR003010">
    <property type="entry name" value="C-N_Hydrolase"/>
</dbReference>
<keyword evidence="3 7" id="KW-0436">Ligase</keyword>
<dbReference type="InterPro" id="IPR036526">
    <property type="entry name" value="C-N_Hydrolase_sf"/>
</dbReference>
<dbReference type="AlphaFoldDB" id="A0A1F7VG08"/>
<keyword evidence="6 7" id="KW-0520">NAD</keyword>
<dbReference type="EC" id="6.3.5.1" evidence="7 8"/>
<evidence type="ECO:0000256" key="9">
    <source>
        <dbReference type="RuleBase" id="RU003811"/>
    </source>
</evidence>
<feature type="binding site" evidence="7">
    <location>
        <position position="194"/>
    </location>
    <ligand>
        <name>L-glutamine</name>
        <dbReference type="ChEBI" id="CHEBI:58359"/>
    </ligand>
</feature>
<feature type="domain" description="CN hydrolase" evidence="10">
    <location>
        <begin position="1"/>
        <end position="257"/>
    </location>
</feature>
<protein>
    <recommendedName>
        <fullName evidence="7 8">Glutamine-dependent NAD(+) synthetase</fullName>
        <ecNumber evidence="7 8">6.3.5.1</ecNumber>
    </recommendedName>
    <alternativeName>
        <fullName evidence="7 8">NAD(+) synthase [glutamine-hydrolyzing]</fullName>
    </alternativeName>
</protein>
<dbReference type="EMBL" id="MGES01000002">
    <property type="protein sequence ID" value="OGL89449.1"/>
    <property type="molecule type" value="Genomic_DNA"/>
</dbReference>
<dbReference type="NCBIfam" id="NF010588">
    <property type="entry name" value="PRK13981.1"/>
    <property type="match status" value="1"/>
</dbReference>
<dbReference type="GO" id="GO:0005737">
    <property type="term" value="C:cytoplasm"/>
    <property type="evidence" value="ECO:0007669"/>
    <property type="project" value="InterPro"/>
</dbReference>
<dbReference type="Gene3D" id="3.40.50.620">
    <property type="entry name" value="HUPs"/>
    <property type="match status" value="1"/>
</dbReference>
<dbReference type="SUPFAM" id="SSF56317">
    <property type="entry name" value="Carbon-nitrogen hydrolase"/>
    <property type="match status" value="1"/>
</dbReference>
<evidence type="ECO:0000256" key="5">
    <source>
        <dbReference type="ARBA" id="ARBA00022840"/>
    </source>
</evidence>
<comment type="caution">
    <text evidence="11">The sequence shown here is derived from an EMBL/GenBank/DDBJ whole genome shotgun (WGS) entry which is preliminary data.</text>
</comment>
<feature type="binding site" evidence="7">
    <location>
        <position position="121"/>
    </location>
    <ligand>
        <name>L-glutamine</name>
        <dbReference type="ChEBI" id="CHEBI:58359"/>
    </ligand>
</feature>
<evidence type="ECO:0000313" key="11">
    <source>
        <dbReference type="EMBL" id="OGL89449.1"/>
    </source>
</evidence>
<feature type="binding site" evidence="7">
    <location>
        <position position="421"/>
    </location>
    <ligand>
        <name>deamido-NAD(+)</name>
        <dbReference type="ChEBI" id="CHEBI:58437"/>
        <note>ligand shared between two neighboring subunits</note>
    </ligand>
</feature>
<accession>A0A1F7VG08</accession>
<dbReference type="InterPro" id="IPR003694">
    <property type="entry name" value="NAD_synthase"/>
</dbReference>
<dbReference type="GO" id="GO:0008795">
    <property type="term" value="F:NAD+ synthase activity"/>
    <property type="evidence" value="ECO:0007669"/>
    <property type="project" value="UniProtKB-UniRule"/>
</dbReference>
<dbReference type="Gene3D" id="3.60.110.10">
    <property type="entry name" value="Carbon-nitrogen hydrolase"/>
    <property type="match status" value="1"/>
</dbReference>
<dbReference type="NCBIfam" id="TIGR00552">
    <property type="entry name" value="nadE"/>
    <property type="match status" value="1"/>
</dbReference>
<dbReference type="STRING" id="1802410.A3H75_00680"/>
<dbReference type="GO" id="GO:0003952">
    <property type="term" value="F:NAD+ synthase (glutamine-hydrolyzing) activity"/>
    <property type="evidence" value="ECO:0007669"/>
    <property type="project" value="UniProtKB-UniRule"/>
</dbReference>
<evidence type="ECO:0000256" key="2">
    <source>
        <dbReference type="ARBA" id="ARBA00007145"/>
    </source>
</evidence>
<feature type="binding site" evidence="7">
    <location>
        <position position="188"/>
    </location>
    <ligand>
        <name>L-glutamine</name>
        <dbReference type="ChEBI" id="CHEBI:58359"/>
    </ligand>
</feature>
<dbReference type="SUPFAM" id="SSF52402">
    <property type="entry name" value="Adenine nucleotide alpha hydrolases-like"/>
    <property type="match status" value="1"/>
</dbReference>
<dbReference type="CDD" id="cd00553">
    <property type="entry name" value="NAD_synthase"/>
    <property type="match status" value="1"/>
</dbReference>
<comment type="pathway">
    <text evidence="1 7 8">Cofactor biosynthesis; NAD(+) biosynthesis; NAD(+) from deamido-NAD(+) (L-Gln route): step 1/1.</text>
</comment>
<comment type="similarity">
    <text evidence="9">Belongs to the NAD synthetase family.</text>
</comment>
<reference evidence="11 12" key="1">
    <citation type="journal article" date="2016" name="Nat. Commun.">
        <title>Thousands of microbial genomes shed light on interconnected biogeochemical processes in an aquifer system.</title>
        <authorList>
            <person name="Anantharaman K."/>
            <person name="Brown C.T."/>
            <person name="Hug L.A."/>
            <person name="Sharon I."/>
            <person name="Castelle C.J."/>
            <person name="Probst A.J."/>
            <person name="Thomas B.C."/>
            <person name="Singh A."/>
            <person name="Wilkins M.J."/>
            <person name="Karaoz U."/>
            <person name="Brodie E.L."/>
            <person name="Williams K.H."/>
            <person name="Hubbard S.S."/>
            <person name="Banfield J.F."/>
        </authorList>
    </citation>
    <scope>NUCLEOTIDE SEQUENCE [LARGE SCALE GENOMIC DNA]</scope>
</reference>
<name>A0A1F7VG08_9BACT</name>
<feature type="binding site" evidence="7">
    <location>
        <position position="416"/>
    </location>
    <ligand>
        <name>ATP</name>
        <dbReference type="ChEBI" id="CHEBI:30616"/>
    </ligand>
</feature>
<dbReference type="FunFam" id="3.40.50.620:FF:000106">
    <property type="entry name" value="Glutamine-dependent NAD(+) synthetase"/>
    <property type="match status" value="1"/>
</dbReference>
<dbReference type="UniPathway" id="UPA00253">
    <property type="reaction ID" value="UER00334"/>
</dbReference>
<comment type="catalytic activity">
    <reaction evidence="7 8">
        <text>deamido-NAD(+) + L-glutamine + ATP + H2O = L-glutamate + AMP + diphosphate + NAD(+) + H(+)</text>
        <dbReference type="Rhea" id="RHEA:24384"/>
        <dbReference type="ChEBI" id="CHEBI:15377"/>
        <dbReference type="ChEBI" id="CHEBI:15378"/>
        <dbReference type="ChEBI" id="CHEBI:29985"/>
        <dbReference type="ChEBI" id="CHEBI:30616"/>
        <dbReference type="ChEBI" id="CHEBI:33019"/>
        <dbReference type="ChEBI" id="CHEBI:57540"/>
        <dbReference type="ChEBI" id="CHEBI:58359"/>
        <dbReference type="ChEBI" id="CHEBI:58437"/>
        <dbReference type="ChEBI" id="CHEBI:456215"/>
        <dbReference type="EC" id="6.3.5.1"/>
    </reaction>
</comment>
<feature type="binding site" evidence="7">
    <location>
        <position position="533"/>
    </location>
    <ligand>
        <name>deamido-NAD(+)</name>
        <dbReference type="ChEBI" id="CHEBI:58437"/>
        <note>ligand shared between two neighboring subunits</note>
    </ligand>
</feature>
<dbReference type="Proteomes" id="UP000176678">
    <property type="component" value="Unassembled WGS sequence"/>
</dbReference>
<evidence type="ECO:0000313" key="12">
    <source>
        <dbReference type="Proteomes" id="UP000176678"/>
    </source>
</evidence>
<feature type="active site" description="Proton acceptor; for glutaminase activity" evidence="7">
    <location>
        <position position="41"/>
    </location>
</feature>
<evidence type="ECO:0000256" key="3">
    <source>
        <dbReference type="ARBA" id="ARBA00022598"/>
    </source>
</evidence>
<evidence type="ECO:0000256" key="4">
    <source>
        <dbReference type="ARBA" id="ARBA00022741"/>
    </source>
</evidence>
<dbReference type="GO" id="GO:0005524">
    <property type="term" value="F:ATP binding"/>
    <property type="evidence" value="ECO:0007669"/>
    <property type="project" value="UniProtKB-UniRule"/>
</dbReference>
<dbReference type="GO" id="GO:0004359">
    <property type="term" value="F:glutaminase activity"/>
    <property type="evidence" value="ECO:0007669"/>
    <property type="project" value="InterPro"/>
</dbReference>
<comment type="function">
    <text evidence="7">Catalyzes the ATP-dependent amidation of deamido-NAD to form NAD. Uses L-glutamine as a nitrogen source.</text>
</comment>
<dbReference type="PANTHER" id="PTHR23090:SF9">
    <property type="entry name" value="GLUTAMINE-DEPENDENT NAD(+) SYNTHETASE"/>
    <property type="match status" value="1"/>
</dbReference>
<proteinExistence type="inferred from homology"/>
<evidence type="ECO:0000259" key="10">
    <source>
        <dbReference type="PROSITE" id="PS50263"/>
    </source>
</evidence>
<dbReference type="GO" id="GO:0009435">
    <property type="term" value="P:NAD+ biosynthetic process"/>
    <property type="evidence" value="ECO:0007669"/>
    <property type="project" value="UniProtKB-UniRule"/>
</dbReference>
<feature type="active site" description="For glutaminase activity" evidence="7">
    <location>
        <position position="115"/>
    </location>
</feature>
<dbReference type="InterPro" id="IPR022310">
    <property type="entry name" value="NAD/GMP_synthase"/>
</dbReference>
<dbReference type="InterPro" id="IPR014445">
    <property type="entry name" value="Gln-dep_NAD_synthase"/>
</dbReference>
<comment type="caution">
    <text evidence="7">Lacks conserved residue(s) required for the propagation of feature annotation.</text>
</comment>
<dbReference type="CDD" id="cd07570">
    <property type="entry name" value="GAT_Gln-NAD-synth"/>
    <property type="match status" value="1"/>
</dbReference>
<dbReference type="Pfam" id="PF00795">
    <property type="entry name" value="CN_hydrolase"/>
    <property type="match status" value="1"/>
</dbReference>
<keyword evidence="5 7" id="KW-0067">ATP-binding</keyword>
<feature type="binding site" evidence="7">
    <location>
        <position position="392"/>
    </location>
    <ligand>
        <name>deamido-NAD(+)</name>
        <dbReference type="ChEBI" id="CHEBI:58437"/>
        <note>ligand shared between two neighboring subunits</note>
    </ligand>
</feature>
<feature type="binding site" evidence="7">
    <location>
        <begin position="309"/>
        <end position="316"/>
    </location>
    <ligand>
        <name>ATP</name>
        <dbReference type="ChEBI" id="CHEBI:30616"/>
    </ligand>
</feature>
<organism evidence="11 12">
    <name type="scientific">Candidatus Uhrbacteria bacterium RIFCSPLOWO2_02_FULL_51_9</name>
    <dbReference type="NCBI Taxonomy" id="1802410"/>
    <lineage>
        <taxon>Bacteria</taxon>
        <taxon>Candidatus Uhriibacteriota</taxon>
    </lineage>
</organism>
<dbReference type="InterPro" id="IPR014729">
    <property type="entry name" value="Rossmann-like_a/b/a_fold"/>
</dbReference>
<gene>
    <name evidence="7" type="primary">nadE</name>
    <name evidence="11" type="ORF">A3H75_00680</name>
</gene>
<evidence type="ECO:0000256" key="8">
    <source>
        <dbReference type="PIRNR" id="PIRNR006630"/>
    </source>
</evidence>
<feature type="active site" description="Nucleophile; for glutaminase activity" evidence="7">
    <location>
        <position position="151"/>
    </location>
</feature>